<organism evidence="1 2">
    <name type="scientific">Natronobacterium gregoryi</name>
    <dbReference type="NCBI Taxonomy" id="44930"/>
    <lineage>
        <taxon>Archaea</taxon>
        <taxon>Methanobacteriati</taxon>
        <taxon>Methanobacteriota</taxon>
        <taxon>Stenosarchaea group</taxon>
        <taxon>Halobacteria</taxon>
        <taxon>Halobacteriales</taxon>
        <taxon>Natrialbaceae</taxon>
        <taxon>Natronobacterium</taxon>
    </lineage>
</organism>
<gene>
    <name evidence="1" type="ORF">SAMN05443661_11910</name>
</gene>
<sequence>MFGRMYKYCLQCGWHATTAEGYTEREVSQEAIEHFVETGHPVDSLRLPPPVVVENSES</sequence>
<evidence type="ECO:0000313" key="1">
    <source>
        <dbReference type="EMBL" id="SFJ24700.1"/>
    </source>
</evidence>
<dbReference type="Proteomes" id="UP000182829">
    <property type="component" value="Unassembled WGS sequence"/>
</dbReference>
<name>A0A1I3PTF9_9EURY</name>
<evidence type="ECO:0000313" key="2">
    <source>
        <dbReference type="Proteomes" id="UP000182829"/>
    </source>
</evidence>
<dbReference type="EMBL" id="FORO01000019">
    <property type="protein sequence ID" value="SFJ24700.1"/>
    <property type="molecule type" value="Genomic_DNA"/>
</dbReference>
<dbReference type="OMA" id="YCLECDW"/>
<proteinExistence type="predicted"/>
<dbReference type="AlphaFoldDB" id="A0A1I3PTF9"/>
<protein>
    <submittedName>
        <fullName evidence="1">Uncharacterized protein</fullName>
    </submittedName>
</protein>
<reference evidence="1 2" key="1">
    <citation type="submission" date="2016-10" db="EMBL/GenBank/DDBJ databases">
        <authorList>
            <person name="de Groot N.N."/>
        </authorList>
    </citation>
    <scope>NUCLEOTIDE SEQUENCE [LARGE SCALE GENOMIC DNA]</scope>
    <source>
        <strain evidence="1 2">SP2</strain>
    </source>
</reference>
<accession>A0A1I3PTF9</accession>